<evidence type="ECO:0000313" key="3">
    <source>
        <dbReference type="EMBL" id="KAF9621184.1"/>
    </source>
</evidence>
<dbReference type="InterPro" id="IPR040283">
    <property type="entry name" value="DDB_G0292058-like"/>
</dbReference>
<proteinExistence type="predicted"/>
<feature type="transmembrane region" description="Helical" evidence="1">
    <location>
        <begin position="115"/>
        <end position="133"/>
    </location>
</feature>
<dbReference type="OrthoDB" id="1056237at2759"/>
<feature type="transmembrane region" description="Helical" evidence="1">
    <location>
        <begin position="72"/>
        <end position="94"/>
    </location>
</feature>
<feature type="chain" id="PRO_5033049056" evidence="2">
    <location>
        <begin position="31"/>
        <end position="179"/>
    </location>
</feature>
<feature type="signal peptide" evidence="2">
    <location>
        <begin position="1"/>
        <end position="30"/>
    </location>
</feature>
<protein>
    <submittedName>
        <fullName evidence="3">Uncharacterized protein</fullName>
    </submittedName>
</protein>
<comment type="caution">
    <text evidence="3">The sequence shown here is derived from an EMBL/GenBank/DDBJ whole genome shotgun (WGS) entry which is preliminary data.</text>
</comment>
<evidence type="ECO:0000256" key="1">
    <source>
        <dbReference type="SAM" id="Phobius"/>
    </source>
</evidence>
<keyword evidence="1" id="KW-0812">Transmembrane</keyword>
<keyword evidence="1" id="KW-0472">Membrane</keyword>
<name>A0A835IPM1_9MAGN</name>
<dbReference type="AlphaFoldDB" id="A0A835IPM1"/>
<dbReference type="PANTHER" id="PTHR31414:SF19">
    <property type="entry name" value="TRANSMEMBRANE PROTEIN"/>
    <property type="match status" value="1"/>
</dbReference>
<keyword evidence="4" id="KW-1185">Reference proteome</keyword>
<reference evidence="3 4" key="1">
    <citation type="submission" date="2020-10" db="EMBL/GenBank/DDBJ databases">
        <title>The Coptis chinensis genome and diversification of protoberbering-type alkaloids.</title>
        <authorList>
            <person name="Wang B."/>
            <person name="Shu S."/>
            <person name="Song C."/>
            <person name="Liu Y."/>
        </authorList>
    </citation>
    <scope>NUCLEOTIDE SEQUENCE [LARGE SCALE GENOMIC DNA]</scope>
    <source>
        <strain evidence="3">HL-2020</strain>
        <tissue evidence="3">Leaf</tissue>
    </source>
</reference>
<keyword evidence="2" id="KW-0732">Signal</keyword>
<organism evidence="3 4">
    <name type="scientific">Coptis chinensis</name>
    <dbReference type="NCBI Taxonomy" id="261450"/>
    <lineage>
        <taxon>Eukaryota</taxon>
        <taxon>Viridiplantae</taxon>
        <taxon>Streptophyta</taxon>
        <taxon>Embryophyta</taxon>
        <taxon>Tracheophyta</taxon>
        <taxon>Spermatophyta</taxon>
        <taxon>Magnoliopsida</taxon>
        <taxon>Ranunculales</taxon>
        <taxon>Ranunculaceae</taxon>
        <taxon>Coptidoideae</taxon>
        <taxon>Coptis</taxon>
    </lineage>
</organism>
<sequence>MPISSKGNLFLISFILLLSLSSSSHYLVHGSPVPYKHIYNRPDPFSHHFKSYHGSYNITDIHYWSSAAFTGVHGYAMACIWILGGLGLGVYILVRNLSCTTSSPSSAIVIRRPSDFYRFIPLVVVVLCTFLAMDVNGGLGVGLPSPPPFPISFSFPIPAPSPLEKQPGIPMRHTRRTPH</sequence>
<evidence type="ECO:0000313" key="4">
    <source>
        <dbReference type="Proteomes" id="UP000631114"/>
    </source>
</evidence>
<evidence type="ECO:0000256" key="2">
    <source>
        <dbReference type="SAM" id="SignalP"/>
    </source>
</evidence>
<gene>
    <name evidence="3" type="ORF">IFM89_016678</name>
</gene>
<dbReference type="EMBL" id="JADFTS010000002">
    <property type="protein sequence ID" value="KAF9621184.1"/>
    <property type="molecule type" value="Genomic_DNA"/>
</dbReference>
<accession>A0A835IPM1</accession>
<dbReference type="PANTHER" id="PTHR31414">
    <property type="entry name" value="TRANSMEMBRANE PROTEIN DDB_G0292058"/>
    <property type="match status" value="1"/>
</dbReference>
<dbReference type="Proteomes" id="UP000631114">
    <property type="component" value="Unassembled WGS sequence"/>
</dbReference>
<keyword evidence="1" id="KW-1133">Transmembrane helix</keyword>
<dbReference type="GO" id="GO:0016020">
    <property type="term" value="C:membrane"/>
    <property type="evidence" value="ECO:0007669"/>
    <property type="project" value="TreeGrafter"/>
</dbReference>